<feature type="compositionally biased region" description="Pro residues" evidence="1">
    <location>
        <begin position="1"/>
        <end position="13"/>
    </location>
</feature>
<feature type="region of interest" description="Disordered" evidence="1">
    <location>
        <begin position="1"/>
        <end position="25"/>
    </location>
</feature>
<dbReference type="Pfam" id="PF11662">
    <property type="entry name" value="DUF3263"/>
    <property type="match status" value="1"/>
</dbReference>
<sequence>MPVSEPPEAPAPESPSSELPSSAGLSARDRSILAFEGQWWKHAGAKEQAIRSEFGLSAARYYQLLGAVIDSPLAVAHDPMLVKRLQRMRDARSQARVDRSLHATD</sequence>
<protein>
    <submittedName>
        <fullName evidence="2">DUF3263 domain-containing protein</fullName>
    </submittedName>
</protein>
<feature type="compositionally biased region" description="Low complexity" evidence="1">
    <location>
        <begin position="14"/>
        <end position="25"/>
    </location>
</feature>
<keyword evidence="3" id="KW-1185">Reference proteome</keyword>
<dbReference type="Proteomes" id="UP000298433">
    <property type="component" value="Unassembled WGS sequence"/>
</dbReference>
<dbReference type="InterPro" id="IPR021678">
    <property type="entry name" value="DUF3263"/>
</dbReference>
<gene>
    <name evidence="2" type="ORF">E3T23_03910</name>
</gene>
<evidence type="ECO:0000313" key="3">
    <source>
        <dbReference type="Proteomes" id="UP000298433"/>
    </source>
</evidence>
<accession>A0A4R8XWF1</accession>
<dbReference type="OrthoDB" id="3268863at2"/>
<dbReference type="AlphaFoldDB" id="A0A4R8XWF1"/>
<evidence type="ECO:0000313" key="2">
    <source>
        <dbReference type="EMBL" id="TFC82651.1"/>
    </source>
</evidence>
<evidence type="ECO:0000256" key="1">
    <source>
        <dbReference type="SAM" id="MobiDB-lite"/>
    </source>
</evidence>
<name>A0A4R8XWF1_9MICO</name>
<reference evidence="2 3" key="1">
    <citation type="submission" date="2019-03" db="EMBL/GenBank/DDBJ databases">
        <title>Genomics of glacier-inhabiting Cryobacterium strains.</title>
        <authorList>
            <person name="Liu Q."/>
            <person name="Xin Y.-H."/>
        </authorList>
    </citation>
    <scope>NUCLEOTIDE SEQUENCE [LARGE SCALE GENOMIC DNA]</scope>
    <source>
        <strain evidence="2 3">TMT2-48-2</strain>
    </source>
</reference>
<comment type="caution">
    <text evidence="2">The sequence shown here is derived from an EMBL/GenBank/DDBJ whole genome shotgun (WGS) entry which is preliminary data.</text>
</comment>
<organism evidence="2 3">
    <name type="scientific">Cryobacterium cheniae</name>
    <dbReference type="NCBI Taxonomy" id="1259262"/>
    <lineage>
        <taxon>Bacteria</taxon>
        <taxon>Bacillati</taxon>
        <taxon>Actinomycetota</taxon>
        <taxon>Actinomycetes</taxon>
        <taxon>Micrococcales</taxon>
        <taxon>Microbacteriaceae</taxon>
        <taxon>Cryobacterium</taxon>
    </lineage>
</organism>
<dbReference type="EMBL" id="SOGN01000024">
    <property type="protein sequence ID" value="TFC82651.1"/>
    <property type="molecule type" value="Genomic_DNA"/>
</dbReference>
<proteinExistence type="predicted"/>
<dbReference type="RefSeq" id="WP_134369167.1">
    <property type="nucleotide sequence ID" value="NZ_SOGN01000024.1"/>
</dbReference>